<evidence type="ECO:0000313" key="3">
    <source>
        <dbReference type="Proteomes" id="UP001454036"/>
    </source>
</evidence>
<dbReference type="InterPro" id="IPR036397">
    <property type="entry name" value="RNaseH_sf"/>
</dbReference>
<dbReference type="Proteomes" id="UP001454036">
    <property type="component" value="Unassembled WGS sequence"/>
</dbReference>
<dbReference type="PANTHER" id="PTHR42648:SF28">
    <property type="entry name" value="TRANSPOSON-ENCODED PROTEIN WITH RIBONUCLEASE H-LIKE AND RETROVIRUS ZINC FINGER-LIKE DOMAINS"/>
    <property type="match status" value="1"/>
</dbReference>
<evidence type="ECO:0000313" key="2">
    <source>
        <dbReference type="EMBL" id="GAA0147204.1"/>
    </source>
</evidence>
<comment type="caution">
    <text evidence="2">The sequence shown here is derived from an EMBL/GenBank/DDBJ whole genome shotgun (WGS) entry which is preliminary data.</text>
</comment>
<accession>A0AAV3P6G6</accession>
<dbReference type="InterPro" id="IPR039537">
    <property type="entry name" value="Retrotran_Ty1/copia-like"/>
</dbReference>
<dbReference type="InterPro" id="IPR057670">
    <property type="entry name" value="SH3_retrovirus"/>
</dbReference>
<gene>
    <name evidence="2" type="ORF">LIER_36475</name>
</gene>
<dbReference type="InterPro" id="IPR012337">
    <property type="entry name" value="RNaseH-like_sf"/>
</dbReference>
<sequence length="311" mass="36699">MSSEPKRKPEVLELVHSDVCGPVKTRSLGSAYYFVTFIDDHSRKIWAYTLKTKDQVLDTFKLFQASVERETGKKLKCIRRITGKSIYMSPKVSSKDSTIEWFDVPNHVWSGKDVSYAHLRVFGCMAYVHISKDERSKLDEKSKKCVFVGYELDEFGYRFFDLVQRKLICSRDVVFMEDYTIEDIDKVEKEDPTLKTKRWEINVENEVDHEVESVEQPIVSNELRRSTRDRRPSVRYSSNEYIFLTDGGEPESFEEVLEDENKKEWMDAMEDEMQSLRENNTFELVKLPNAKKVLKNRWVYRIKQDESTSQK</sequence>
<reference evidence="2 3" key="1">
    <citation type="submission" date="2024-01" db="EMBL/GenBank/DDBJ databases">
        <title>The complete chloroplast genome sequence of Lithospermum erythrorhizon: insights into the phylogenetic relationship among Boraginaceae species and the maternal lineages of purple gromwells.</title>
        <authorList>
            <person name="Okada T."/>
            <person name="Watanabe K."/>
        </authorList>
    </citation>
    <scope>NUCLEOTIDE SEQUENCE [LARGE SCALE GENOMIC DNA]</scope>
</reference>
<feature type="domain" description="Retroviral polymerase SH3-like" evidence="1">
    <location>
        <begin position="124"/>
        <end position="181"/>
    </location>
</feature>
<keyword evidence="3" id="KW-1185">Reference proteome</keyword>
<dbReference type="Gene3D" id="3.30.420.10">
    <property type="entry name" value="Ribonuclease H-like superfamily/Ribonuclease H"/>
    <property type="match status" value="1"/>
</dbReference>
<dbReference type="GO" id="GO:0003676">
    <property type="term" value="F:nucleic acid binding"/>
    <property type="evidence" value="ECO:0007669"/>
    <property type="project" value="InterPro"/>
</dbReference>
<dbReference type="AlphaFoldDB" id="A0AAV3P6G6"/>
<dbReference type="EMBL" id="BAABME010016728">
    <property type="protein sequence ID" value="GAA0147204.1"/>
    <property type="molecule type" value="Genomic_DNA"/>
</dbReference>
<protein>
    <recommendedName>
        <fullName evidence="1">Retroviral polymerase SH3-like domain-containing protein</fullName>
    </recommendedName>
</protein>
<organism evidence="2 3">
    <name type="scientific">Lithospermum erythrorhizon</name>
    <name type="common">Purple gromwell</name>
    <name type="synonym">Lithospermum officinale var. erythrorhizon</name>
    <dbReference type="NCBI Taxonomy" id="34254"/>
    <lineage>
        <taxon>Eukaryota</taxon>
        <taxon>Viridiplantae</taxon>
        <taxon>Streptophyta</taxon>
        <taxon>Embryophyta</taxon>
        <taxon>Tracheophyta</taxon>
        <taxon>Spermatophyta</taxon>
        <taxon>Magnoliopsida</taxon>
        <taxon>eudicotyledons</taxon>
        <taxon>Gunneridae</taxon>
        <taxon>Pentapetalae</taxon>
        <taxon>asterids</taxon>
        <taxon>lamiids</taxon>
        <taxon>Boraginales</taxon>
        <taxon>Boraginaceae</taxon>
        <taxon>Boraginoideae</taxon>
        <taxon>Lithospermeae</taxon>
        <taxon>Lithospermum</taxon>
    </lineage>
</organism>
<dbReference type="PANTHER" id="PTHR42648">
    <property type="entry name" value="TRANSPOSASE, PUTATIVE-RELATED"/>
    <property type="match status" value="1"/>
</dbReference>
<name>A0AAV3P6G6_LITER</name>
<dbReference type="Pfam" id="PF25597">
    <property type="entry name" value="SH3_retrovirus"/>
    <property type="match status" value="1"/>
</dbReference>
<dbReference type="SUPFAM" id="SSF53098">
    <property type="entry name" value="Ribonuclease H-like"/>
    <property type="match status" value="1"/>
</dbReference>
<evidence type="ECO:0000259" key="1">
    <source>
        <dbReference type="Pfam" id="PF25597"/>
    </source>
</evidence>
<proteinExistence type="predicted"/>